<organism evidence="2">
    <name type="scientific">Moumouvirus sp. 'Monve'</name>
    <dbReference type="NCBI Taxonomy" id="1128131"/>
    <lineage>
        <taxon>Viruses</taxon>
        <taxon>Varidnaviria</taxon>
        <taxon>Bamfordvirae</taxon>
        <taxon>Nucleocytoviricota</taxon>
        <taxon>Megaviricetes</taxon>
        <taxon>Imitervirales</taxon>
        <taxon>Mimiviridae</taxon>
        <taxon>Megamimivirinae</taxon>
        <taxon>Moumouvirus</taxon>
    </lineage>
</organism>
<dbReference type="EMBL" id="JN885997">
    <property type="protein sequence ID" value="AEX62595.1"/>
    <property type="molecule type" value="Genomic_DNA"/>
</dbReference>
<keyword evidence="2" id="KW-0808">Transferase</keyword>
<protein>
    <submittedName>
        <fullName evidence="2">Glycosyl transferase sugar-binding domain protein</fullName>
    </submittedName>
</protein>
<dbReference type="Pfam" id="PF08241">
    <property type="entry name" value="Methyltransf_11"/>
    <property type="match status" value="1"/>
</dbReference>
<dbReference type="SUPFAM" id="SSF53448">
    <property type="entry name" value="Nucleotide-diphospho-sugar transferases"/>
    <property type="match status" value="1"/>
</dbReference>
<dbReference type="SUPFAM" id="SSF53335">
    <property type="entry name" value="S-adenosyl-L-methionine-dependent methyltransferases"/>
    <property type="match status" value="1"/>
</dbReference>
<gene>
    <name evidence="2" type="ORF">mv_R390</name>
</gene>
<feature type="domain" description="Methyltransferase type 11" evidence="1">
    <location>
        <begin position="302"/>
        <end position="385"/>
    </location>
</feature>
<accession>H2EDX2</accession>
<dbReference type="InterPro" id="IPR013216">
    <property type="entry name" value="Methyltransf_11"/>
</dbReference>
<dbReference type="InterPro" id="IPR029044">
    <property type="entry name" value="Nucleotide-diphossugar_trans"/>
</dbReference>
<sequence>MSNNKIYITLTIIPPRFKNINRTINSLLNQSKPCHKIIINIPHEYYRFPGKIIIPEYLLNNNNLLINRCKDYGPATKLLGLYEMSIIQPDDIIVVCDDDREYDFHFVRNLVEGLALKPNHSITNAGWEIETLSEYSYEKKDLPRGKEYLNSGYIDILGGCCGFALFYKYINNEMLNIDKDSPSFYVDDVWISGHLAVSGIKIWMLGSSPEAKRTNNDLISALSNDNQHRKLCNNYTVKYFIDKYEIWKDKLIETPKDIFENIYNTSTWGNGSGPGSNPSYNREYIEVLKKLFDDLDIKSITDIGCGDWQFSRYIDFGNINYLGIDVVPHLIEINTKLFGKENIKFKHMDIINNSNQVENTDLIILKDVVQHWSTKTIIKVLDVLKTKTKYILLTNCCNQKDPLDDIKLGEFRPLSHKMYPLKMFRPTFIKKYKSKEILLIKCY</sequence>
<proteinExistence type="predicted"/>
<dbReference type="GO" id="GO:0008757">
    <property type="term" value="F:S-adenosylmethionine-dependent methyltransferase activity"/>
    <property type="evidence" value="ECO:0007669"/>
    <property type="project" value="InterPro"/>
</dbReference>
<evidence type="ECO:0000313" key="2">
    <source>
        <dbReference type="EMBL" id="AEX62595.1"/>
    </source>
</evidence>
<dbReference type="Gene3D" id="3.40.50.150">
    <property type="entry name" value="Vaccinia Virus protein VP39"/>
    <property type="match status" value="1"/>
</dbReference>
<dbReference type="InterPro" id="IPR029063">
    <property type="entry name" value="SAM-dependent_MTases_sf"/>
</dbReference>
<name>H2EDX2_9VIRU</name>
<reference evidence="2" key="1">
    <citation type="submission" date="2011-10" db="EMBL/GenBank/DDBJ databases">
        <title>Provirophages and transpovirons: unique mobilome of giant viruses.</title>
        <authorList>
            <person name="Desnues C."/>
            <person name="LaScola B."/>
            <person name="Yutin N."/>
            <person name="Fournous G."/>
            <person name="Koonin E."/>
            <person name="Raoult D."/>
        </authorList>
    </citation>
    <scope>NUCLEOTIDE SEQUENCE</scope>
    <source>
        <strain evidence="2">Mv13-mv</strain>
    </source>
</reference>
<evidence type="ECO:0000259" key="1">
    <source>
        <dbReference type="Pfam" id="PF08241"/>
    </source>
</evidence>